<dbReference type="GeneID" id="89335360"/>
<reference evidence="1 2" key="1">
    <citation type="submission" date="2024-02" db="EMBL/GenBank/DDBJ databases">
        <title>STSV induces naive adaptation in Sulfolobus.</title>
        <authorList>
            <person name="Xiang X."/>
            <person name="Song M."/>
        </authorList>
    </citation>
    <scope>NUCLEOTIDE SEQUENCE [LARGE SCALE GENOMIC DNA]</scope>
    <source>
        <strain evidence="1 2">RT2</strain>
    </source>
</reference>
<keyword evidence="2" id="KW-1185">Reference proteome</keyword>
<dbReference type="EMBL" id="CP146016">
    <property type="protein sequence ID" value="WWQ60740.1"/>
    <property type="molecule type" value="Genomic_DNA"/>
</dbReference>
<dbReference type="RefSeq" id="WP_338602000.1">
    <property type="nucleotide sequence ID" value="NZ_CP146016.1"/>
</dbReference>
<evidence type="ECO:0000313" key="2">
    <source>
        <dbReference type="Proteomes" id="UP001432202"/>
    </source>
</evidence>
<name>A0AAX4L0N0_9CREN</name>
<protein>
    <submittedName>
        <fullName evidence="1">Uncharacterized protein</fullName>
    </submittedName>
</protein>
<gene>
    <name evidence="1" type="ORF">V6M85_01285</name>
</gene>
<proteinExistence type="predicted"/>
<dbReference type="Proteomes" id="UP001432202">
    <property type="component" value="Chromosome"/>
</dbReference>
<sequence>MSDDKELLLKVLEKVDKFYVYLAGISGNEILLVTTLSVPNEIEVNGQRFKIVSYLPEDYLNQVVEREEEIFRRYKVYYFVKAYMRKILDTLASAEAERMSINFDNLT</sequence>
<evidence type="ECO:0000313" key="1">
    <source>
        <dbReference type="EMBL" id="WWQ60740.1"/>
    </source>
</evidence>
<dbReference type="AlphaFoldDB" id="A0AAX4L0N0"/>
<accession>A0AAX4L0N0</accession>
<organism evidence="1 2">
    <name type="scientific">Sulfolobus tengchongensis</name>
    <dbReference type="NCBI Taxonomy" id="207809"/>
    <lineage>
        <taxon>Archaea</taxon>
        <taxon>Thermoproteota</taxon>
        <taxon>Thermoprotei</taxon>
        <taxon>Sulfolobales</taxon>
        <taxon>Sulfolobaceae</taxon>
        <taxon>Sulfolobus</taxon>
    </lineage>
</organism>